<reference evidence="1 2" key="1">
    <citation type="submission" date="2021-03" db="EMBL/GenBank/DDBJ databases">
        <title>Sequencing the genomes of 1000 actinobacteria strains.</title>
        <authorList>
            <person name="Klenk H.-P."/>
        </authorList>
    </citation>
    <scope>NUCLEOTIDE SEQUENCE [LARGE SCALE GENOMIC DNA]</scope>
    <source>
        <strain evidence="1 2">DSM 15454</strain>
    </source>
</reference>
<keyword evidence="2" id="KW-1185">Reference proteome</keyword>
<comment type="caution">
    <text evidence="1">The sequence shown here is derived from an EMBL/GenBank/DDBJ whole genome shotgun (WGS) entry which is preliminary data.</text>
</comment>
<dbReference type="RefSeq" id="WP_209905467.1">
    <property type="nucleotide sequence ID" value="NZ_BAAAMI010000009.1"/>
</dbReference>
<evidence type="ECO:0000313" key="1">
    <source>
        <dbReference type="EMBL" id="MBP2372111.1"/>
    </source>
</evidence>
<dbReference type="Pfam" id="PF08877">
    <property type="entry name" value="MepB-like"/>
    <property type="match status" value="1"/>
</dbReference>
<dbReference type="Gene3D" id="3.40.1350.140">
    <property type="entry name" value="MepB-like"/>
    <property type="match status" value="1"/>
</dbReference>
<organism evidence="1 2">
    <name type="scientific">Paeniglutamicibacter psychrophenolicus</name>
    <dbReference type="NCBI Taxonomy" id="257454"/>
    <lineage>
        <taxon>Bacteria</taxon>
        <taxon>Bacillati</taxon>
        <taxon>Actinomycetota</taxon>
        <taxon>Actinomycetes</taxon>
        <taxon>Micrococcales</taxon>
        <taxon>Micrococcaceae</taxon>
        <taxon>Paeniglutamicibacter</taxon>
    </lineage>
</organism>
<evidence type="ECO:0008006" key="3">
    <source>
        <dbReference type="Google" id="ProtNLM"/>
    </source>
</evidence>
<gene>
    <name evidence="1" type="ORF">JOF46_000023</name>
</gene>
<name>A0ABS4W7E3_9MICC</name>
<proteinExistence type="predicted"/>
<dbReference type="InterPro" id="IPR011235">
    <property type="entry name" value="MepB-like"/>
</dbReference>
<protein>
    <recommendedName>
        <fullName evidence="3">MepB domain containing protein</fullName>
    </recommendedName>
</protein>
<evidence type="ECO:0000313" key="2">
    <source>
        <dbReference type="Proteomes" id="UP000766570"/>
    </source>
</evidence>
<dbReference type="Proteomes" id="UP000766570">
    <property type="component" value="Unassembled WGS sequence"/>
</dbReference>
<accession>A0ABS4W7E3</accession>
<dbReference type="EMBL" id="JAGIOE010000001">
    <property type="protein sequence ID" value="MBP2372111.1"/>
    <property type="molecule type" value="Genomic_DNA"/>
</dbReference>
<sequence length="167" mass="17945">MPPATFDPEEYVPELARFLEAGDSPAAGRISGYVPDPNPEARAYAGCSYVMAGTDGIGTRTIFRSAKVTPAKAGLFTTLWKRDENGATRPYSLADEVEDFVIAASVPAGYGYFTFTATNLADHGILTTGGKPGKRGFRLYTPWDTGLNKNASSTWAWQRAFFTTVGG</sequence>
<dbReference type="InterPro" id="IPR038231">
    <property type="entry name" value="MepB-like_sf"/>
</dbReference>